<name>A0A2S8SRB7_9BACT</name>
<feature type="transmembrane region" description="Helical" evidence="1">
    <location>
        <begin position="6"/>
        <end position="26"/>
    </location>
</feature>
<reference evidence="2 3" key="1">
    <citation type="journal article" date="2018" name="Syst. Appl. Microbiol.">
        <title>Abditibacterium utsteinense sp. nov., the first cultivated member of candidate phylum FBP, isolated from ice-free Antarctic soil samples.</title>
        <authorList>
            <person name="Tahon G."/>
            <person name="Tytgat B."/>
            <person name="Lebbe L."/>
            <person name="Carlier A."/>
            <person name="Willems A."/>
        </authorList>
    </citation>
    <scope>NUCLEOTIDE SEQUENCE [LARGE SCALE GENOMIC DNA]</scope>
    <source>
        <strain evidence="2 3">LMG 29911</strain>
    </source>
</reference>
<feature type="transmembrane region" description="Helical" evidence="1">
    <location>
        <begin position="293"/>
        <end position="310"/>
    </location>
</feature>
<dbReference type="RefSeq" id="WP_157947657.1">
    <property type="nucleotide sequence ID" value="NZ_NIGF01000012.1"/>
</dbReference>
<dbReference type="OrthoDB" id="134460at2"/>
<feature type="transmembrane region" description="Helical" evidence="1">
    <location>
        <begin position="343"/>
        <end position="360"/>
    </location>
</feature>
<feature type="transmembrane region" description="Helical" evidence="1">
    <location>
        <begin position="187"/>
        <end position="205"/>
    </location>
</feature>
<evidence type="ECO:0000256" key="1">
    <source>
        <dbReference type="SAM" id="Phobius"/>
    </source>
</evidence>
<dbReference type="PANTHER" id="PTHR10790:SF51">
    <property type="entry name" value="TETRATRICOPEPTIDE REPEAT PROTEIN"/>
    <property type="match status" value="1"/>
</dbReference>
<dbReference type="InterPro" id="IPR018746">
    <property type="entry name" value="DUF2298"/>
</dbReference>
<feature type="transmembrane region" description="Helical" evidence="1">
    <location>
        <begin position="410"/>
        <end position="431"/>
    </location>
</feature>
<accession>A0A2S8SRB7</accession>
<dbReference type="AlphaFoldDB" id="A0A2S8SRB7"/>
<proteinExistence type="predicted"/>
<dbReference type="PANTHER" id="PTHR10790">
    <property type="entry name" value="TPR-DOMAIN CONTAINING PROTEIN"/>
    <property type="match status" value="1"/>
</dbReference>
<feature type="transmembrane region" description="Helical" evidence="1">
    <location>
        <begin position="38"/>
        <end position="59"/>
    </location>
</feature>
<keyword evidence="1" id="KW-0472">Membrane</keyword>
<organism evidence="2 3">
    <name type="scientific">Abditibacterium utsteinense</name>
    <dbReference type="NCBI Taxonomy" id="1960156"/>
    <lineage>
        <taxon>Bacteria</taxon>
        <taxon>Pseudomonadati</taxon>
        <taxon>Abditibacteriota</taxon>
        <taxon>Abditibacteriia</taxon>
        <taxon>Abditibacteriales</taxon>
        <taxon>Abditibacteriaceae</taxon>
        <taxon>Abditibacterium</taxon>
    </lineage>
</organism>
<dbReference type="Proteomes" id="UP000237684">
    <property type="component" value="Unassembled WGS sequence"/>
</dbReference>
<evidence type="ECO:0000313" key="3">
    <source>
        <dbReference type="Proteomes" id="UP000237684"/>
    </source>
</evidence>
<keyword evidence="1" id="KW-0812">Transmembrane</keyword>
<feature type="transmembrane region" description="Helical" evidence="1">
    <location>
        <begin position="451"/>
        <end position="470"/>
    </location>
</feature>
<evidence type="ECO:0000313" key="2">
    <source>
        <dbReference type="EMBL" id="PQV63351.1"/>
    </source>
</evidence>
<keyword evidence="1" id="KW-1133">Transmembrane helix</keyword>
<feature type="transmembrane region" description="Helical" evidence="1">
    <location>
        <begin position="65"/>
        <end position="86"/>
    </location>
</feature>
<feature type="transmembrane region" description="Helical" evidence="1">
    <location>
        <begin position="159"/>
        <end position="175"/>
    </location>
</feature>
<feature type="transmembrane region" description="Helical" evidence="1">
    <location>
        <begin position="98"/>
        <end position="116"/>
    </location>
</feature>
<dbReference type="Pfam" id="PF10060">
    <property type="entry name" value="DUF2298"/>
    <property type="match status" value="1"/>
</dbReference>
<keyword evidence="3" id="KW-1185">Reference proteome</keyword>
<feature type="transmembrane region" description="Helical" evidence="1">
    <location>
        <begin position="482"/>
        <end position="505"/>
    </location>
</feature>
<gene>
    <name evidence="2" type="ORF">B1R32_1126</name>
</gene>
<dbReference type="InParanoid" id="A0A2S8SRB7"/>
<feature type="transmembrane region" description="Helical" evidence="1">
    <location>
        <begin position="265"/>
        <end position="286"/>
    </location>
</feature>
<dbReference type="EMBL" id="NIGF01000012">
    <property type="protein sequence ID" value="PQV63351.1"/>
    <property type="molecule type" value="Genomic_DNA"/>
</dbReference>
<sequence>MPFSEIALVIRWIVPLWALGWLVLPLSHRLFPFLPDKGLAAGRIVALALLGLSIFWGAATHLIPLQWAPVWLIIASFFVALGWRDVKSRTAIFQNSRALFVSDAVFLFSFAFFLWVRLRHPEAADLEKPMDMALISAAMRAEWLPFQNPWFAGQSFTNYYYFGPFLGSILARTFATPPHFAYNLMQPMWAAFFLSSTWSLCAALTKSAKMGFLSMILVCVGGHFEPLRQWSQSGQFWPLDWWKTSRVIENTINEYPAFTLFTGDLHAHFFAFPLAITHFLLCFGIIKSKSARNRSLLLLLGGVFLGIFALTNTWDAPLYGFLWLGCAIWNRKSQFWTRQNDFTLVGSVFIAPLVALPYFLRFKSQISGVAFDFWLPDLFSLALFWGAWWMLGFFALALNSGEEEPSIEAIFRRFLIGIGFVALLFPFFFYIRGVFGDGDLRHQDTVFKFGLQAWLLLGIGIACEALFRLKSWWEIAPAPQKMMMFFASAAFCATISLAPACVLWTRASRDAPRDQNGNPVLSLDAARFLPPDELQAIEWLRRNAGKNESLIEPISINNGQPAGDYDPNFGRIAAFSGVPSVLGWPQHVAGWGAPWEEVAHRAALVQELYQGKNPVAALKALKANYVFLPTAPNSLWNRNPHLQRVWSATKNENGAQIWRFSP</sequence>
<feature type="transmembrane region" description="Helical" evidence="1">
    <location>
        <begin position="380"/>
        <end position="398"/>
    </location>
</feature>
<comment type="caution">
    <text evidence="2">The sequence shown here is derived from an EMBL/GenBank/DDBJ whole genome shotgun (WGS) entry which is preliminary data.</text>
</comment>
<protein>
    <submittedName>
        <fullName evidence="2">Putative membrane protein</fullName>
    </submittedName>
</protein>